<dbReference type="SMART" id="SM00829">
    <property type="entry name" value="PKS_ER"/>
    <property type="match status" value="1"/>
</dbReference>
<reference evidence="4 5" key="1">
    <citation type="submission" date="2024-07" db="EMBL/GenBank/DDBJ databases">
        <title>Section-level genome sequencing and comparative genomics of Aspergillus sections Usti and Cavernicolus.</title>
        <authorList>
            <consortium name="Lawrence Berkeley National Laboratory"/>
            <person name="Nybo J.L."/>
            <person name="Vesth T.C."/>
            <person name="Theobald S."/>
            <person name="Frisvad J.C."/>
            <person name="Larsen T.O."/>
            <person name="Kjaerboelling I."/>
            <person name="Rothschild-Mancinelli K."/>
            <person name="Lyhne E.K."/>
            <person name="Kogle M.E."/>
            <person name="Barry K."/>
            <person name="Clum A."/>
            <person name="Na H."/>
            <person name="Ledsgaard L."/>
            <person name="Lin J."/>
            <person name="Lipzen A."/>
            <person name="Kuo A."/>
            <person name="Riley R."/>
            <person name="Mondo S."/>
            <person name="Labutti K."/>
            <person name="Haridas S."/>
            <person name="Pangalinan J."/>
            <person name="Salamov A.A."/>
            <person name="Simmons B.A."/>
            <person name="Magnuson J.K."/>
            <person name="Chen J."/>
            <person name="Drula E."/>
            <person name="Henrissat B."/>
            <person name="Wiebenga A."/>
            <person name="Lubbers R.J."/>
            <person name="Gomes A.C."/>
            <person name="Makela M.R."/>
            <person name="Stajich J."/>
            <person name="Grigoriev I.V."/>
            <person name="Mortensen U.H."/>
            <person name="De Vries R.P."/>
            <person name="Baker S.E."/>
            <person name="Andersen M.R."/>
        </authorList>
    </citation>
    <scope>NUCLEOTIDE SEQUENCE [LARGE SCALE GENOMIC DNA]</scope>
    <source>
        <strain evidence="4 5">CBS 588.65</strain>
    </source>
</reference>
<dbReference type="CDD" id="cd05195">
    <property type="entry name" value="enoyl_red"/>
    <property type="match status" value="1"/>
</dbReference>
<evidence type="ECO:0000313" key="4">
    <source>
        <dbReference type="EMBL" id="KAL2808892.1"/>
    </source>
</evidence>
<feature type="domain" description="Enoyl reductase (ER)" evidence="3">
    <location>
        <begin position="52"/>
        <end position="294"/>
    </location>
</feature>
<dbReference type="Gene3D" id="3.90.180.10">
    <property type="entry name" value="Medium-chain alcohol dehydrogenases, catalytic domain"/>
    <property type="match status" value="1"/>
</dbReference>
<dbReference type="InterPro" id="IPR036291">
    <property type="entry name" value="NAD(P)-bd_dom_sf"/>
</dbReference>
<keyword evidence="1" id="KW-0596">Phosphopantetheine</keyword>
<evidence type="ECO:0000256" key="2">
    <source>
        <dbReference type="ARBA" id="ARBA00022553"/>
    </source>
</evidence>
<dbReference type="Pfam" id="PF08659">
    <property type="entry name" value="KR"/>
    <property type="match status" value="2"/>
</dbReference>
<protein>
    <recommendedName>
        <fullName evidence="3">Enoyl reductase (ER) domain-containing protein</fullName>
    </recommendedName>
</protein>
<dbReference type="SUPFAM" id="SSF51735">
    <property type="entry name" value="NAD(P)-binding Rossmann-fold domains"/>
    <property type="match status" value="2"/>
</dbReference>
<dbReference type="EMBL" id="JBFXLT010000101">
    <property type="protein sequence ID" value="KAL2808892.1"/>
    <property type="molecule type" value="Genomic_DNA"/>
</dbReference>
<dbReference type="PANTHER" id="PTHR43775:SF37">
    <property type="entry name" value="SI:DKEY-61P9.11"/>
    <property type="match status" value="1"/>
</dbReference>
<dbReference type="InterPro" id="IPR013968">
    <property type="entry name" value="PKS_KR"/>
</dbReference>
<dbReference type="Gene3D" id="3.40.50.720">
    <property type="entry name" value="NAD(P)-binding Rossmann-like Domain"/>
    <property type="match status" value="2"/>
</dbReference>
<dbReference type="Pfam" id="PF00107">
    <property type="entry name" value="ADH_zinc_N"/>
    <property type="match status" value="1"/>
</dbReference>
<evidence type="ECO:0000313" key="5">
    <source>
        <dbReference type="Proteomes" id="UP001610334"/>
    </source>
</evidence>
<dbReference type="Proteomes" id="UP001610334">
    <property type="component" value="Unassembled WGS sequence"/>
</dbReference>
<organism evidence="4 5">
    <name type="scientific">Aspergillus granulosus</name>
    <dbReference type="NCBI Taxonomy" id="176169"/>
    <lineage>
        <taxon>Eukaryota</taxon>
        <taxon>Fungi</taxon>
        <taxon>Dikarya</taxon>
        <taxon>Ascomycota</taxon>
        <taxon>Pezizomycotina</taxon>
        <taxon>Eurotiomycetes</taxon>
        <taxon>Eurotiomycetidae</taxon>
        <taxon>Eurotiales</taxon>
        <taxon>Aspergillaceae</taxon>
        <taxon>Aspergillus</taxon>
        <taxon>Aspergillus subgen. Nidulantes</taxon>
    </lineage>
</organism>
<name>A0ABR4H0F0_9EURO</name>
<proteinExistence type="predicted"/>
<dbReference type="PANTHER" id="PTHR43775">
    <property type="entry name" value="FATTY ACID SYNTHASE"/>
    <property type="match status" value="1"/>
</dbReference>
<dbReference type="InterPro" id="IPR020843">
    <property type="entry name" value="ER"/>
</dbReference>
<dbReference type="InterPro" id="IPR050091">
    <property type="entry name" value="PKS_NRPS_Biosynth_Enz"/>
</dbReference>
<accession>A0ABR4H0F0</accession>
<keyword evidence="5" id="KW-1185">Reference proteome</keyword>
<dbReference type="InterPro" id="IPR013149">
    <property type="entry name" value="ADH-like_C"/>
</dbReference>
<gene>
    <name evidence="4" type="ORF">BJX63DRAFT_435696</name>
</gene>
<evidence type="ECO:0000256" key="1">
    <source>
        <dbReference type="ARBA" id="ARBA00022450"/>
    </source>
</evidence>
<keyword evidence="2" id="KW-0597">Phosphoprotein</keyword>
<comment type="caution">
    <text evidence="4">The sequence shown here is derived from an EMBL/GenBank/DDBJ whole genome shotgun (WGS) entry which is preliminary data.</text>
</comment>
<evidence type="ECO:0000259" key="3">
    <source>
        <dbReference type="SMART" id="SM00829"/>
    </source>
</evidence>
<sequence>MIIGGNGVLQVSRLLGDETLSNAIAGLQRGEKVLTPLSQAVRPQKLVVQNPGLLDLLCFELDESLENNMGEDEVEIEVRASGPLIRVPVVQCKQIPEGISFEDAATLPMVHYTEYHALVNLARVREGQSILIHAAVCGVGQVAIQMAQHYGLEIFATVGSESKGELIREVYGIQDVHIFNSRDISFVKGLLRMTKGRGVDCVLNSLSGEMLRQTCNSGLDMLPFKKHATFCFFNLENIATISPQLIDEIGEGIFDLLRQGALKPVYPVTVYPVSHMESAFRLMQAGRYQGKLALSYSPDDVVPMLRRTDGAVRPDPNGTYVLVGGFGGLGRSLIRMFAASGARHLAVFSRSGSGCCYAAAGAYEDALAHHRRSQGLKAVTIDLGVMRDSGVLAEQATTANLKDFDSFAISDATLHAMSKKVIVDELSSSTTQAQITTGMPASIDRREGSSGEVSIETQLSCVGSRDEGVSTVQEALVNRVAKFLQTSPGEIDPVKPLEIKAEVSLLEVMSATPIAQLSQKIANRSKLVVD</sequence>